<evidence type="ECO:0000313" key="1">
    <source>
        <dbReference type="EMBL" id="ADP33727.1"/>
    </source>
</evidence>
<proteinExistence type="predicted"/>
<accession>A0ABM5M0U5</accession>
<reference evidence="1 2" key="1">
    <citation type="journal article" date="2011" name="Front. Microbiol.">
        <title>Genomic signatures of strain selection and enhancement in Bacillus atrophaeus var. globigii, a historical biowarfare simulant.</title>
        <authorList>
            <person name="Gibbons H.S."/>
            <person name="Broomall S.M."/>
            <person name="McNew L.A."/>
            <person name="Daligault H."/>
            <person name="Chapman C."/>
            <person name="Bruce D."/>
            <person name="Karavis M."/>
            <person name="Krepps M."/>
            <person name="McGregor P.A."/>
            <person name="Hong C."/>
            <person name="Park K.H."/>
            <person name="Akmal A."/>
            <person name="Feldman A."/>
            <person name="Lin J.S."/>
            <person name="Chang W.E."/>
            <person name="Higgs B.W."/>
            <person name="Demirev P."/>
            <person name="Lindquist J."/>
            <person name="Liem A."/>
            <person name="Fochler E."/>
            <person name="Read T.D."/>
            <person name="Tapia R."/>
            <person name="Johnson S."/>
            <person name="Bishop-Lilly K.A."/>
            <person name="Detter C."/>
            <person name="Han C."/>
            <person name="Sozhamannan S."/>
            <person name="Rosenzweig C.N."/>
            <person name="Skowronski E.W."/>
        </authorList>
    </citation>
    <scope>NUCLEOTIDE SEQUENCE [LARGE SCALE GENOMIC DNA]</scope>
    <source>
        <strain evidence="1 2">1942</strain>
    </source>
</reference>
<sequence>MIQDEQELKDILTKSWSQKTSSKWTKECPSCGQCSVTALVIQDRYGGSILKTKVGGSWHFYNSINGGVYDFTSDQFPQRIVYQNIPSSREEAFLDTNEEQYLYLRSAFSQNINSFYKET</sequence>
<gene>
    <name evidence="1" type="ordered locus">BATR1942_14025</name>
</gene>
<name>A0ABM5M0U5_BACA1</name>
<dbReference type="InterPro" id="IPR056238">
    <property type="entry name" value="YunG-like"/>
</dbReference>
<dbReference type="RefSeq" id="WP_003327079.1">
    <property type="nucleotide sequence ID" value="NC_014639.1"/>
</dbReference>
<organism evidence="1 2">
    <name type="scientific">Bacillus atrophaeus (strain 1942)</name>
    <dbReference type="NCBI Taxonomy" id="720555"/>
    <lineage>
        <taxon>Bacteria</taxon>
        <taxon>Bacillati</taxon>
        <taxon>Bacillota</taxon>
        <taxon>Bacilli</taxon>
        <taxon>Bacillales</taxon>
        <taxon>Bacillaceae</taxon>
        <taxon>Bacillus</taxon>
    </lineage>
</organism>
<evidence type="ECO:0000313" key="2">
    <source>
        <dbReference type="Proteomes" id="UP000006867"/>
    </source>
</evidence>
<dbReference type="Proteomes" id="UP000006867">
    <property type="component" value="Chromosome"/>
</dbReference>
<keyword evidence="2" id="KW-1185">Reference proteome</keyword>
<evidence type="ECO:0008006" key="3">
    <source>
        <dbReference type="Google" id="ProtNLM"/>
    </source>
</evidence>
<dbReference type="Pfam" id="PF24585">
    <property type="entry name" value="YunG"/>
    <property type="match status" value="1"/>
</dbReference>
<protein>
    <recommendedName>
        <fullName evidence="3">YunG</fullName>
    </recommendedName>
</protein>
<dbReference type="EMBL" id="CP002207">
    <property type="protein sequence ID" value="ADP33727.1"/>
    <property type="molecule type" value="Genomic_DNA"/>
</dbReference>